<dbReference type="NCBIfam" id="TIGR04057">
    <property type="entry name" value="SusC_RagA_signa"/>
    <property type="match status" value="1"/>
</dbReference>
<dbReference type="RefSeq" id="WP_379023957.1">
    <property type="nucleotide sequence ID" value="NZ_JBHRTA010000038.1"/>
</dbReference>
<dbReference type="Proteomes" id="UP001595526">
    <property type="component" value="Unassembled WGS sequence"/>
</dbReference>
<evidence type="ECO:0000256" key="6">
    <source>
        <dbReference type="ARBA" id="ARBA00023237"/>
    </source>
</evidence>
<dbReference type="InterPro" id="IPR037066">
    <property type="entry name" value="Plug_dom_sf"/>
</dbReference>
<evidence type="ECO:0000256" key="7">
    <source>
        <dbReference type="PROSITE-ProRule" id="PRU01360"/>
    </source>
</evidence>
<dbReference type="InterPro" id="IPR012910">
    <property type="entry name" value="Plug_dom"/>
</dbReference>
<keyword evidence="6 7" id="KW-0998">Cell outer membrane</keyword>
<keyword evidence="8" id="KW-0732">Signal</keyword>
<keyword evidence="11" id="KW-1185">Reference proteome</keyword>
<dbReference type="InterPro" id="IPR023996">
    <property type="entry name" value="TonB-dep_OMP_SusC/RagA"/>
</dbReference>
<name>A0ABV7JP66_9SPHI</name>
<dbReference type="Pfam" id="PF13715">
    <property type="entry name" value="CarbopepD_reg_2"/>
    <property type="match status" value="1"/>
</dbReference>
<feature type="domain" description="TonB-dependent receptor plug" evidence="9">
    <location>
        <begin position="122"/>
        <end position="229"/>
    </location>
</feature>
<dbReference type="InterPro" id="IPR039426">
    <property type="entry name" value="TonB-dep_rcpt-like"/>
</dbReference>
<evidence type="ECO:0000256" key="1">
    <source>
        <dbReference type="ARBA" id="ARBA00004571"/>
    </source>
</evidence>
<protein>
    <submittedName>
        <fullName evidence="10">SusC/RagA family TonB-linked outer membrane protein</fullName>
    </submittedName>
</protein>
<dbReference type="EMBL" id="JBHRTA010000038">
    <property type="protein sequence ID" value="MFC3198877.1"/>
    <property type="molecule type" value="Genomic_DNA"/>
</dbReference>
<evidence type="ECO:0000256" key="4">
    <source>
        <dbReference type="ARBA" id="ARBA00022692"/>
    </source>
</evidence>
<dbReference type="InterPro" id="IPR008969">
    <property type="entry name" value="CarboxyPept-like_regulatory"/>
</dbReference>
<evidence type="ECO:0000256" key="2">
    <source>
        <dbReference type="ARBA" id="ARBA00022448"/>
    </source>
</evidence>
<keyword evidence="3 7" id="KW-1134">Transmembrane beta strand</keyword>
<evidence type="ECO:0000256" key="5">
    <source>
        <dbReference type="ARBA" id="ARBA00023136"/>
    </source>
</evidence>
<gene>
    <name evidence="10" type="ORF">ACFOET_14740</name>
</gene>
<comment type="caution">
    <text evidence="10">The sequence shown here is derived from an EMBL/GenBank/DDBJ whole genome shotgun (WGS) entry which is preliminary data.</text>
</comment>
<dbReference type="InterPro" id="IPR023997">
    <property type="entry name" value="TonB-dep_OMP_SusC/RagA_CS"/>
</dbReference>
<evidence type="ECO:0000259" key="9">
    <source>
        <dbReference type="Pfam" id="PF07715"/>
    </source>
</evidence>
<evidence type="ECO:0000313" key="11">
    <source>
        <dbReference type="Proteomes" id="UP001595526"/>
    </source>
</evidence>
<comment type="subcellular location">
    <subcellularLocation>
        <location evidence="1 7">Cell outer membrane</location>
        <topology evidence="1 7">Multi-pass membrane protein</topology>
    </subcellularLocation>
</comment>
<keyword evidence="4 7" id="KW-0812">Transmembrane</keyword>
<dbReference type="Gene3D" id="2.40.170.20">
    <property type="entry name" value="TonB-dependent receptor, beta-barrel domain"/>
    <property type="match status" value="1"/>
</dbReference>
<organism evidence="10 11">
    <name type="scientific">Parapedobacter deserti</name>
    <dbReference type="NCBI Taxonomy" id="1912957"/>
    <lineage>
        <taxon>Bacteria</taxon>
        <taxon>Pseudomonadati</taxon>
        <taxon>Bacteroidota</taxon>
        <taxon>Sphingobacteriia</taxon>
        <taxon>Sphingobacteriales</taxon>
        <taxon>Sphingobacteriaceae</taxon>
        <taxon>Parapedobacter</taxon>
    </lineage>
</organism>
<dbReference type="SUPFAM" id="SSF49464">
    <property type="entry name" value="Carboxypeptidase regulatory domain-like"/>
    <property type="match status" value="1"/>
</dbReference>
<proteinExistence type="inferred from homology"/>
<feature type="chain" id="PRO_5045455612" evidence="8">
    <location>
        <begin position="27"/>
        <end position="1034"/>
    </location>
</feature>
<dbReference type="InterPro" id="IPR036942">
    <property type="entry name" value="Beta-barrel_TonB_sf"/>
</dbReference>
<keyword evidence="2 7" id="KW-0813">Transport</keyword>
<dbReference type="Gene3D" id="2.170.130.10">
    <property type="entry name" value="TonB-dependent receptor, plug domain"/>
    <property type="match status" value="1"/>
</dbReference>
<dbReference type="Gene3D" id="2.60.40.1120">
    <property type="entry name" value="Carboxypeptidase-like, regulatory domain"/>
    <property type="match status" value="1"/>
</dbReference>
<dbReference type="Pfam" id="PF07715">
    <property type="entry name" value="Plug"/>
    <property type="match status" value="1"/>
</dbReference>
<keyword evidence="5 7" id="KW-0472">Membrane</keyword>
<evidence type="ECO:0000313" key="10">
    <source>
        <dbReference type="EMBL" id="MFC3198877.1"/>
    </source>
</evidence>
<dbReference type="PROSITE" id="PS52016">
    <property type="entry name" value="TONB_DEPENDENT_REC_3"/>
    <property type="match status" value="1"/>
</dbReference>
<evidence type="ECO:0000256" key="8">
    <source>
        <dbReference type="SAM" id="SignalP"/>
    </source>
</evidence>
<dbReference type="NCBIfam" id="TIGR04056">
    <property type="entry name" value="OMP_RagA_SusC"/>
    <property type="match status" value="1"/>
</dbReference>
<dbReference type="SUPFAM" id="SSF56935">
    <property type="entry name" value="Porins"/>
    <property type="match status" value="1"/>
</dbReference>
<reference evidence="11" key="1">
    <citation type="journal article" date="2019" name="Int. J. Syst. Evol. Microbiol.">
        <title>The Global Catalogue of Microorganisms (GCM) 10K type strain sequencing project: providing services to taxonomists for standard genome sequencing and annotation.</title>
        <authorList>
            <consortium name="The Broad Institute Genomics Platform"/>
            <consortium name="The Broad Institute Genome Sequencing Center for Infectious Disease"/>
            <person name="Wu L."/>
            <person name="Ma J."/>
        </authorList>
    </citation>
    <scope>NUCLEOTIDE SEQUENCE [LARGE SCALE GENOMIC DNA]</scope>
    <source>
        <strain evidence="11">KCTC 52416</strain>
    </source>
</reference>
<feature type="signal peptide" evidence="8">
    <location>
        <begin position="1"/>
        <end position="26"/>
    </location>
</feature>
<accession>A0ABV7JP66</accession>
<evidence type="ECO:0000256" key="3">
    <source>
        <dbReference type="ARBA" id="ARBA00022452"/>
    </source>
</evidence>
<comment type="similarity">
    <text evidence="7">Belongs to the TonB-dependent receptor family.</text>
</comment>
<sequence length="1034" mass="115113">MKKRITISQRVAFLIFVLLSTSAVFGQDVQTFTVSGRVTHSETGEPIMGVSVQVKGESSSTQTNERGEYRIDAARNAILVFRFIGFQEKEVEVTSSSMNVTLDEEVSHLDEVVVVGYNTVKKSDLTGAVSSISAEQVRRMPVTNALQAMQGMVAGVDITSNERPGEMGSVLVRGVRSLSASNSPLYVVDGIPLNAGGIEALNPSDIESIDVLKDASATAIFGSRGANGVIMVTTKRGKEGRLSLNYLAVTTIENMQDRVEMMNAAEYIEFRRDAYRRLPADNPNRYPDVPTLQDDQRIFGSDSYAWANVEQGWQGGTWNPSLVPTTNWTDMVLQTGVTHDHSINASGGTDKMQAYGSFGYLNQGGTILGQDYQRYTGKFTVDINPVKWFKMGGSLTATFGDQNYGYQGSGSTGAGNLYFAAQGMLPYAVPFDEQGNRINLPGGDVNIRNPIGDDQYTINERKVLRTLGNIYAEVNLLEGLRYRMNFGPDFYNFRNGRWMDERAAERGAGEPGSTNYAQLNQTMRFSWTLDNLLYYDKTFADKHDLGITLLQSATANRTETSSMTATALPWNSQKWYQLNSVSELDGYGTGLSESQLLSYMARVNYGFDSRYLLTASIRWDGASQLADGNKWDFFPSAAVAWRMDQESFMQDVDWIDQLKWRVGFGSTGNAAIDPYFTKGGVQTLYYTWGSVVEPGYVSSDASLANPQPMANIALGWERTTQWNFGLDFDFFRGRINGSLDFYNSHTSDLLLQMRIPSLTGYTSTWANIGATANKGIDLSLNTVNIDKQNFRWTSNLNFTASKDRIVELSNGKLDDINNQWFIGERLSVYYDFVKEGIWQNTAEDLAEMEKFNANGHAFRPGDVRVADLDGDYRIDANHDRRIVGHSAPTWTAGFNNSLSYRNWDLTFFVFGRFGFTTLGGGEYLQGRFAQRKLDYWRPDNPTNAYPAPNYGNAGGDPYRTSMNYQDGSFIKLRNVSLGYTLPTRIVNRLTLNTLRIFAQAMNPGLLYSNVDWIDPDLGGSTFNRGFVIGLNVGL</sequence>